<dbReference type="RefSeq" id="WP_043078356.1">
    <property type="nucleotide sequence ID" value="NZ_CP011530.1"/>
</dbReference>
<organism evidence="1 3">
    <name type="scientific">Mycobacteroides immunogenum</name>
    <dbReference type="NCBI Taxonomy" id="83262"/>
    <lineage>
        <taxon>Bacteria</taxon>
        <taxon>Bacillati</taxon>
        <taxon>Actinomycetota</taxon>
        <taxon>Actinomycetes</taxon>
        <taxon>Mycobacteriales</taxon>
        <taxon>Mycobacteriaceae</taxon>
        <taxon>Mycobacteroides</taxon>
    </lineage>
</organism>
<evidence type="ECO:0000313" key="1">
    <source>
        <dbReference type="EMBL" id="KPG17858.1"/>
    </source>
</evidence>
<dbReference type="GeneID" id="45767435"/>
<dbReference type="OrthoDB" id="4950701at2"/>
<comment type="caution">
    <text evidence="1">The sequence shown here is derived from an EMBL/GenBank/DDBJ whole genome shotgun (WGS) entry which is preliminary data.</text>
</comment>
<keyword evidence="4" id="KW-1185">Reference proteome</keyword>
<dbReference type="Proteomes" id="UP000037962">
    <property type="component" value="Unassembled WGS sequence"/>
</dbReference>
<gene>
    <name evidence="1" type="ORF">AN908_01495</name>
    <name evidence="2" type="ORF">AN912_00085</name>
</gene>
<dbReference type="KEGG" id="miz:BAB75_26565"/>
<dbReference type="AlphaFoldDB" id="A0A7V8LTK2"/>
<dbReference type="EMBL" id="LJFS01000001">
    <property type="protein sequence ID" value="KPG37449.1"/>
    <property type="molecule type" value="Genomic_DNA"/>
</dbReference>
<sequence>MRYAGTLLAIWLIIGAIAVAQRGYFTESSQTCASAGTIALTVVAGPLNYAGLNPTVTHCSIPQPSP</sequence>
<name>A0A7V8LTK2_9MYCO</name>
<reference evidence="3 4" key="1">
    <citation type="submission" date="2015-09" db="EMBL/GenBank/DDBJ databases">
        <title>Genome Sequences of Mycobacterium immunogenum Isolates, Recuperated from a Chloraminated Drinking Water Distribution System Simulator Subjected to Episodes of Nitrification.</title>
        <authorList>
            <person name="Gomez-Alvarez V."/>
            <person name="Revetta R.P."/>
        </authorList>
    </citation>
    <scope>NUCLEOTIDE SEQUENCE [LARGE SCALE GENOMIC DNA]</scope>
    <source>
        <strain evidence="1 3">H008</strain>
        <strain evidence="2 4">H076</strain>
    </source>
</reference>
<dbReference type="EMBL" id="LJFO01000001">
    <property type="protein sequence ID" value="KPG17858.1"/>
    <property type="molecule type" value="Genomic_DNA"/>
</dbReference>
<evidence type="ECO:0000313" key="4">
    <source>
        <dbReference type="Proteomes" id="UP000037962"/>
    </source>
</evidence>
<proteinExistence type="predicted"/>
<accession>A0A7V8LTK2</accession>
<evidence type="ECO:0000313" key="2">
    <source>
        <dbReference type="EMBL" id="KPG37449.1"/>
    </source>
</evidence>
<dbReference type="Proteomes" id="UP000037843">
    <property type="component" value="Unassembled WGS sequence"/>
</dbReference>
<evidence type="ECO:0000313" key="3">
    <source>
        <dbReference type="Proteomes" id="UP000037843"/>
    </source>
</evidence>
<protein>
    <submittedName>
        <fullName evidence="1">Uncharacterized protein</fullName>
    </submittedName>
</protein>